<reference evidence="2 3" key="1">
    <citation type="submission" date="2020-08" db="EMBL/GenBank/DDBJ databases">
        <title>Genome sequence of Sphingomonas daechungensis KACC 18115T.</title>
        <authorList>
            <person name="Hyun D.-W."/>
            <person name="Bae J.-W."/>
        </authorList>
    </citation>
    <scope>NUCLEOTIDE SEQUENCE [LARGE SCALE GENOMIC DNA]</scope>
    <source>
        <strain evidence="2 3">KACC 18115</strain>
    </source>
</reference>
<gene>
    <name evidence="2" type="ORF">H9L15_00430</name>
</gene>
<feature type="compositionally biased region" description="Polar residues" evidence="1">
    <location>
        <begin position="16"/>
        <end position="38"/>
    </location>
</feature>
<sequence length="98" mass="9923">MGVEPDPVVVNESCNSTAFTRADRGQSSPIPVSPTRSRAANGAIASVRASSSPSSSSRAWTSTGIRWPSGASVKPGCGSSKKVRLESVSARTCGSPSA</sequence>
<protein>
    <submittedName>
        <fullName evidence="2">Uncharacterized protein</fullName>
    </submittedName>
</protein>
<evidence type="ECO:0000313" key="2">
    <source>
        <dbReference type="EMBL" id="QNP44543.1"/>
    </source>
</evidence>
<dbReference type="EMBL" id="CP060780">
    <property type="protein sequence ID" value="QNP44543.1"/>
    <property type="molecule type" value="Genomic_DNA"/>
</dbReference>
<accession>A0ABX6T765</accession>
<dbReference type="Proteomes" id="UP000516134">
    <property type="component" value="Chromosome"/>
</dbReference>
<proteinExistence type="predicted"/>
<organism evidence="2 3">
    <name type="scientific">Sphingomonas daechungensis</name>
    <dbReference type="NCBI Taxonomy" id="1176646"/>
    <lineage>
        <taxon>Bacteria</taxon>
        <taxon>Pseudomonadati</taxon>
        <taxon>Pseudomonadota</taxon>
        <taxon>Alphaproteobacteria</taxon>
        <taxon>Sphingomonadales</taxon>
        <taxon>Sphingomonadaceae</taxon>
        <taxon>Sphingomonas</taxon>
    </lineage>
</organism>
<name>A0ABX6T765_9SPHN</name>
<evidence type="ECO:0000256" key="1">
    <source>
        <dbReference type="SAM" id="MobiDB-lite"/>
    </source>
</evidence>
<feature type="compositionally biased region" description="Polar residues" evidence="1">
    <location>
        <begin position="89"/>
        <end position="98"/>
    </location>
</feature>
<feature type="compositionally biased region" description="Low complexity" evidence="1">
    <location>
        <begin position="43"/>
        <end position="62"/>
    </location>
</feature>
<evidence type="ECO:0000313" key="3">
    <source>
        <dbReference type="Proteomes" id="UP000516134"/>
    </source>
</evidence>
<feature type="region of interest" description="Disordered" evidence="1">
    <location>
        <begin position="16"/>
        <end position="98"/>
    </location>
</feature>
<keyword evidence="3" id="KW-1185">Reference proteome</keyword>